<accession>A0A9Q6Z5B3</accession>
<dbReference type="InterPro" id="IPR029470">
    <property type="entry name" value="PDDEXK_4"/>
</dbReference>
<sequence>MYLNLYKLFKRDDPQENKNKTLLEDFNTESFVGLLKGNEDLKTAFLYNFLKLSNDEYTINTQISKNISNKHQDYPDCRIDIVLEGKNNIVFIECKVNSPEGYKQLERYQVALETHYPNKTKTLLYITKNYAPKNILNYNFKQYRWYEIADFLIHHTTRNYYINEYILFLKEQKMTQDTKLLLENINALKVLQKTVEIGLTYIENSKQDFENIFGKTKGNSNQNWGEIKRANRFCNLTENILKGDGYSEILYSIEFETVELSTHLYIDKSHSLYKQFLALEYPKELSLIERDTGASLYIKDQLDSYLDKDDSITLIKEWYKKSFDLFKNYLDKSNISMLN</sequence>
<dbReference type="RefSeq" id="WP_002991600.1">
    <property type="nucleotide sequence ID" value="NZ_CP068108.1"/>
</dbReference>
<dbReference type="OrthoDB" id="1444424at2"/>
<gene>
    <name evidence="1" type="ORF">I6I88_05525</name>
</gene>
<reference evidence="1 2" key="1">
    <citation type="submission" date="2021-01" db="EMBL/GenBank/DDBJ databases">
        <title>FDA dAtabase for Regulatory Grade micrObial Sequences (FDA-ARGOS): Supporting development and validation of Infectious Disease Dx tests.</title>
        <authorList>
            <person name="Sproer C."/>
            <person name="Gronow S."/>
            <person name="Severitt S."/>
            <person name="Schroder I."/>
            <person name="Tallon L."/>
            <person name="Sadzewicz L."/>
            <person name="Zhao X."/>
            <person name="Boylan J."/>
            <person name="Ott S."/>
            <person name="Bowen H."/>
            <person name="Vavikolanu K."/>
            <person name="Mehta A."/>
            <person name="Aluvathingal J."/>
            <person name="Nadendla S."/>
            <person name="Lowell S."/>
            <person name="Myers T."/>
            <person name="Yan Y."/>
            <person name="Sichtig H."/>
        </authorList>
    </citation>
    <scope>NUCLEOTIDE SEQUENCE [LARGE SCALE GENOMIC DNA]</scope>
    <source>
        <strain evidence="1 2">FDAARGOS_1131</strain>
    </source>
</reference>
<dbReference type="AlphaFoldDB" id="A0A9Q6Z5B3"/>
<dbReference type="EMBL" id="CP068108">
    <property type="protein sequence ID" value="QQU01211.1"/>
    <property type="molecule type" value="Genomic_DNA"/>
</dbReference>
<organism evidence="1 2">
    <name type="scientific">Myroides odoratus</name>
    <name type="common">Flavobacterium odoratum</name>
    <dbReference type="NCBI Taxonomy" id="256"/>
    <lineage>
        <taxon>Bacteria</taxon>
        <taxon>Pseudomonadati</taxon>
        <taxon>Bacteroidota</taxon>
        <taxon>Flavobacteriia</taxon>
        <taxon>Flavobacteriales</taxon>
        <taxon>Flavobacteriaceae</taxon>
        <taxon>Myroides</taxon>
    </lineage>
</organism>
<dbReference type="Pfam" id="PF14281">
    <property type="entry name" value="PDDEXK_4"/>
    <property type="match status" value="1"/>
</dbReference>
<proteinExistence type="predicted"/>
<evidence type="ECO:0000313" key="1">
    <source>
        <dbReference type="EMBL" id="QQU01211.1"/>
    </source>
</evidence>
<protein>
    <submittedName>
        <fullName evidence="1">PD-(D/E)XK nuclease family protein</fullName>
    </submittedName>
</protein>
<name>A0A9Q6Z5B3_MYROD</name>
<dbReference type="GeneID" id="93527103"/>
<evidence type="ECO:0000313" key="2">
    <source>
        <dbReference type="Proteomes" id="UP000596202"/>
    </source>
</evidence>
<dbReference type="Proteomes" id="UP000596202">
    <property type="component" value="Chromosome"/>
</dbReference>